<dbReference type="PANTHER" id="PTHR42957:SF1">
    <property type="entry name" value="HELICASE MJ1565-RELATED"/>
    <property type="match status" value="1"/>
</dbReference>
<evidence type="ECO:0000256" key="1">
    <source>
        <dbReference type="SAM" id="MobiDB-lite"/>
    </source>
</evidence>
<feature type="compositionally biased region" description="Polar residues" evidence="1">
    <location>
        <begin position="222"/>
        <end position="238"/>
    </location>
</feature>
<evidence type="ECO:0000256" key="2">
    <source>
        <dbReference type="SAM" id="Phobius"/>
    </source>
</evidence>
<dbReference type="Proteomes" id="UP001596976">
    <property type="component" value="Unassembled WGS sequence"/>
</dbReference>
<feature type="region of interest" description="Disordered" evidence="1">
    <location>
        <begin position="222"/>
        <end position="264"/>
    </location>
</feature>
<dbReference type="GO" id="GO:0004386">
    <property type="term" value="F:helicase activity"/>
    <property type="evidence" value="ECO:0007669"/>
    <property type="project" value="UniProtKB-KW"/>
</dbReference>
<keyword evidence="2" id="KW-0812">Transmembrane</keyword>
<evidence type="ECO:0000259" key="3">
    <source>
        <dbReference type="Pfam" id="PF01935"/>
    </source>
</evidence>
<dbReference type="EMBL" id="JBHTJF010000014">
    <property type="protein sequence ID" value="MFD0942819.1"/>
    <property type="molecule type" value="Genomic_DNA"/>
</dbReference>
<feature type="domain" description="Helicase HerA central" evidence="3">
    <location>
        <begin position="499"/>
        <end position="726"/>
    </location>
</feature>
<feature type="transmembrane region" description="Helical" evidence="2">
    <location>
        <begin position="268"/>
        <end position="301"/>
    </location>
</feature>
<dbReference type="InterPro" id="IPR027417">
    <property type="entry name" value="P-loop_NTPase"/>
</dbReference>
<organism evidence="4 5">
    <name type="scientific">Savagea faecisuis</name>
    <dbReference type="NCBI Taxonomy" id="1274803"/>
    <lineage>
        <taxon>Bacteria</taxon>
        <taxon>Bacillati</taxon>
        <taxon>Bacillota</taxon>
        <taxon>Bacilli</taxon>
        <taxon>Bacillales</taxon>
        <taxon>Caryophanaceae</taxon>
        <taxon>Savagea</taxon>
    </lineage>
</organism>
<dbReference type="InterPro" id="IPR002789">
    <property type="entry name" value="HerA_central"/>
</dbReference>
<feature type="compositionally biased region" description="Polar residues" evidence="1">
    <location>
        <begin position="303"/>
        <end position="326"/>
    </location>
</feature>
<comment type="caution">
    <text evidence="4">The sequence shown here is derived from an EMBL/GenBank/DDBJ whole genome shotgun (WGS) entry which is preliminary data.</text>
</comment>
<feature type="region of interest" description="Disordered" evidence="1">
    <location>
        <begin position="303"/>
        <end position="344"/>
    </location>
</feature>
<feature type="compositionally biased region" description="Low complexity" evidence="1">
    <location>
        <begin position="239"/>
        <end position="252"/>
    </location>
</feature>
<proteinExistence type="predicted"/>
<keyword evidence="2" id="KW-1133">Transmembrane helix</keyword>
<gene>
    <name evidence="4" type="ORF">ACFQ0V_03425</name>
</gene>
<keyword evidence="4" id="KW-0067">ATP-binding</keyword>
<keyword evidence="2" id="KW-0472">Membrane</keyword>
<keyword evidence="5" id="KW-1185">Reference proteome</keyword>
<reference evidence="5" key="1">
    <citation type="journal article" date="2019" name="Int. J. Syst. Evol. Microbiol.">
        <title>The Global Catalogue of Microorganisms (GCM) 10K type strain sequencing project: providing services to taxonomists for standard genome sequencing and annotation.</title>
        <authorList>
            <consortium name="The Broad Institute Genomics Platform"/>
            <consortium name="The Broad Institute Genome Sequencing Center for Infectious Disease"/>
            <person name="Wu L."/>
            <person name="Ma J."/>
        </authorList>
    </citation>
    <scope>NUCLEOTIDE SEQUENCE [LARGE SCALE GENOMIC DNA]</scope>
    <source>
        <strain evidence="5">CCUG 63563</strain>
    </source>
</reference>
<feature type="compositionally biased region" description="Polar residues" evidence="1">
    <location>
        <begin position="334"/>
        <end position="344"/>
    </location>
</feature>
<accession>A0ABW3H0V1</accession>
<keyword evidence="4" id="KW-0547">Nucleotide-binding</keyword>
<dbReference type="Pfam" id="PF01935">
    <property type="entry name" value="DUF87"/>
    <property type="match status" value="1"/>
</dbReference>
<dbReference type="InterPro" id="IPR008571">
    <property type="entry name" value="HerA-like"/>
</dbReference>
<keyword evidence="4" id="KW-0347">Helicase</keyword>
<protein>
    <submittedName>
        <fullName evidence="4">Helicase HerA domain-containing protein</fullName>
    </submittedName>
</protein>
<sequence>MTKQSQLQKMTEREQQSHLILDGTTAFLNRSYLPVLGSFSPLEVKGGTKTNNFRIFHFQKIVYDVEEDVYEKLVTVLTTIHTLKGKTFLLLKSDGSTIHFYIGIVADDSKGVATGLEESIRGIFPGTQLQGLDRNAINSTLQETFQSEQFIASVSGLPSLKVEDHYIQGLEKFIESMHGREFTTILIADPVYSDQLTVMRQGYEEIATMLSPFEKVTTTLSESEAHGTTETLTNTIGQTLSESLSKTSTTTKSDSHGKSQKKMSGAGIAAGGLGVAAGAAVLGPVGALVAGSAVGIAMSLAPTETSNTSTSQAEGETTGSTNSKNTSRSEAKGRSQTMTTGKSMQVENTNYKVKSILNKVQQQLERIDMSENYGMWNFAAYFLSEDAETAQVAASTYQSLIRGETSYLENSAINVWYPRDPHYLNVQRALAQFEHPQFSIGPDLAPIDAGTLIHTRELSVAFGLPRKSITGLPVMEMAEFGRDVRKHDSDSHQRAKIKLGTIYHMGQVEREPIELDVESLSMHTFITGTTGTGKSNTVYHMLHELKEQGIRFLVIEPAKGEYRHVFGGYEDVSVYGTNEKITPLLKINPFYFPEQIHVLEHIDQLIEIFNASWPMYAAMPAVLKEAVERVYIQAGWNLQHSYHYEQTPRYPSLHELIEMLKVVIDQSDYSQEVKSNYTGSLVTRVQSLRNGIAGKILVSDEIAPETLFESNCIIDLSRVGSMETKSLLMGLLFMRLKEHRIATATETNTSLKHVTVLEEAHHLLKRVTPTGEGNQLQAQSVEMISNSMAEMRTYGEGFIIADQSPNLLDLSAIRNTNTKIIMRLPEGQDRQDVGQAAALNPFQIDEIPKLEKGIAVIYQNDWLQPVLGKIAHFTDERPFSYTYSVKEELKEKRARQTAVLRSLFDSKSPKLIDYIEQSFLTRRLKLWYAAGNYEDTELKNEFVSQFLNGSHILTYAKQAPSPDEYHARLEQILRYEMDTKDRKLTYQVINALLRNMDESFAEHWREQNYIEGMEGVK</sequence>
<dbReference type="RefSeq" id="WP_381009701.1">
    <property type="nucleotide sequence ID" value="NZ_JBHTJF010000014.1"/>
</dbReference>
<name>A0ABW3H0V1_9BACL</name>
<evidence type="ECO:0000313" key="5">
    <source>
        <dbReference type="Proteomes" id="UP001596976"/>
    </source>
</evidence>
<evidence type="ECO:0000313" key="4">
    <source>
        <dbReference type="EMBL" id="MFD0942819.1"/>
    </source>
</evidence>
<dbReference type="Gene3D" id="3.40.50.300">
    <property type="entry name" value="P-loop containing nucleotide triphosphate hydrolases"/>
    <property type="match status" value="2"/>
</dbReference>
<dbReference type="PANTHER" id="PTHR42957">
    <property type="entry name" value="HELICASE MJ1565-RELATED"/>
    <property type="match status" value="1"/>
</dbReference>
<dbReference type="SUPFAM" id="SSF52540">
    <property type="entry name" value="P-loop containing nucleoside triphosphate hydrolases"/>
    <property type="match status" value="1"/>
</dbReference>
<keyword evidence="4" id="KW-0378">Hydrolase</keyword>